<evidence type="ECO:0000313" key="3">
    <source>
        <dbReference type="Proteomes" id="UP000039865"/>
    </source>
</evidence>
<name>A0A078A5A0_STYLE</name>
<dbReference type="InterPro" id="IPR043136">
    <property type="entry name" value="B30.2/SPRY_sf"/>
</dbReference>
<dbReference type="Proteomes" id="UP000039865">
    <property type="component" value="Unassembled WGS sequence"/>
</dbReference>
<evidence type="ECO:0000259" key="1">
    <source>
        <dbReference type="PROSITE" id="PS50188"/>
    </source>
</evidence>
<keyword evidence="3" id="KW-1185">Reference proteome</keyword>
<dbReference type="Pfam" id="PF00622">
    <property type="entry name" value="SPRY"/>
    <property type="match status" value="1"/>
</dbReference>
<dbReference type="AlphaFoldDB" id="A0A078A5A0"/>
<dbReference type="PANTHER" id="PTHR12245">
    <property type="entry name" value="SPRY DOMAIN CONTAINING SOCS BOX PROTEIN"/>
    <property type="match status" value="1"/>
</dbReference>
<dbReference type="InterPro" id="IPR003877">
    <property type="entry name" value="SPRY_dom"/>
</dbReference>
<dbReference type="InterPro" id="IPR013320">
    <property type="entry name" value="ConA-like_dom_sf"/>
</dbReference>
<dbReference type="SUPFAM" id="SSF49899">
    <property type="entry name" value="Concanavalin A-like lectins/glucanases"/>
    <property type="match status" value="1"/>
</dbReference>
<dbReference type="OrthoDB" id="5951542at2759"/>
<dbReference type="InterPro" id="IPR050672">
    <property type="entry name" value="FBXO45-Fsn/SPSB_families"/>
</dbReference>
<dbReference type="PROSITE" id="PS50188">
    <property type="entry name" value="B302_SPRY"/>
    <property type="match status" value="1"/>
</dbReference>
<dbReference type="Gene3D" id="2.60.120.920">
    <property type="match status" value="1"/>
</dbReference>
<accession>A0A078A5A0</accession>
<dbReference type="InParanoid" id="A0A078A5A0"/>
<organism evidence="2 3">
    <name type="scientific">Stylonychia lemnae</name>
    <name type="common">Ciliate</name>
    <dbReference type="NCBI Taxonomy" id="5949"/>
    <lineage>
        <taxon>Eukaryota</taxon>
        <taxon>Sar</taxon>
        <taxon>Alveolata</taxon>
        <taxon>Ciliophora</taxon>
        <taxon>Intramacronucleata</taxon>
        <taxon>Spirotrichea</taxon>
        <taxon>Stichotrichia</taxon>
        <taxon>Sporadotrichida</taxon>
        <taxon>Oxytrichidae</taxon>
        <taxon>Stylonychinae</taxon>
        <taxon>Stylonychia</taxon>
    </lineage>
</organism>
<dbReference type="EMBL" id="CCKQ01005518">
    <property type="protein sequence ID" value="CDW76760.1"/>
    <property type="molecule type" value="Genomic_DNA"/>
</dbReference>
<protein>
    <submittedName>
        <fullName evidence="2">Spry domain containing protein</fullName>
    </submittedName>
</protein>
<evidence type="ECO:0000313" key="2">
    <source>
        <dbReference type="EMBL" id="CDW76760.1"/>
    </source>
</evidence>
<dbReference type="InterPro" id="IPR001870">
    <property type="entry name" value="B30.2/SPRY"/>
</dbReference>
<sequence>MSLNSSTSSTHSPTLPPIYSQLEELIAPENPIVQRSQDYLDSFNHIGKANRINLFLIAFQWDSRNLSTNLDLSDDERICTSKTSMHSFKSCYGDITMIPGFRYYYEIKFLKGSNFKVGVSKSRRNLEIAFSDTEDGWAYYSNGQLRHNSKGEGAKYGQIYRGKDTIGIYVDLVEGIVFYSKNGKIFGDAFKEKELLTNALYPACCCLTKGESFELLFPQCED</sequence>
<gene>
    <name evidence="2" type="primary">Contig2042.g2208</name>
    <name evidence="2" type="ORF">STYLEM_5723</name>
</gene>
<reference evidence="2 3" key="1">
    <citation type="submission" date="2014-06" db="EMBL/GenBank/DDBJ databases">
        <authorList>
            <person name="Swart Estienne"/>
        </authorList>
    </citation>
    <scope>NUCLEOTIDE SEQUENCE [LARGE SCALE GENOMIC DNA]</scope>
    <source>
        <strain evidence="2 3">130c</strain>
    </source>
</reference>
<feature type="domain" description="B30.2/SPRY" evidence="1">
    <location>
        <begin position="39"/>
        <end position="222"/>
    </location>
</feature>
<proteinExistence type="predicted"/>
<dbReference type="PANTHER" id="PTHR12245:SF5">
    <property type="entry name" value="SPRY DOMAIN-CONTAINING SOCS BOX PROTEIN 3"/>
    <property type="match status" value="1"/>
</dbReference>
<dbReference type="SMART" id="SM00449">
    <property type="entry name" value="SPRY"/>
    <property type="match status" value="1"/>
</dbReference>
<dbReference type="CDD" id="cd11709">
    <property type="entry name" value="SPRY"/>
    <property type="match status" value="1"/>
</dbReference>